<evidence type="ECO:0000259" key="1">
    <source>
        <dbReference type="PROSITE" id="PS51186"/>
    </source>
</evidence>
<dbReference type="AlphaFoldDB" id="A0A2L0EPG0"/>
<dbReference type="RefSeq" id="WP_104979130.1">
    <property type="nucleotide sequence ID" value="NZ_CP012673.1"/>
</dbReference>
<protein>
    <submittedName>
        <fullName evidence="2">GCN5 family acetyltransferase</fullName>
    </submittedName>
</protein>
<feature type="domain" description="N-acetyltransferase" evidence="1">
    <location>
        <begin position="146"/>
        <end position="301"/>
    </location>
</feature>
<dbReference type="OrthoDB" id="7365268at2"/>
<dbReference type="Proteomes" id="UP000238348">
    <property type="component" value="Chromosome"/>
</dbReference>
<dbReference type="Gene3D" id="3.40.630.30">
    <property type="match status" value="1"/>
</dbReference>
<dbReference type="GO" id="GO:0016747">
    <property type="term" value="F:acyltransferase activity, transferring groups other than amino-acyl groups"/>
    <property type="evidence" value="ECO:0007669"/>
    <property type="project" value="InterPro"/>
</dbReference>
<dbReference type="SUPFAM" id="SSF55729">
    <property type="entry name" value="Acyl-CoA N-acyltransferases (Nat)"/>
    <property type="match status" value="1"/>
</dbReference>
<gene>
    <name evidence="2" type="ORF">SOCE26_025980</name>
</gene>
<dbReference type="Pfam" id="PF00583">
    <property type="entry name" value="Acetyltransf_1"/>
    <property type="match status" value="1"/>
</dbReference>
<dbReference type="PROSITE" id="PS51186">
    <property type="entry name" value="GNAT"/>
    <property type="match status" value="1"/>
</dbReference>
<name>A0A2L0EPG0_SORCE</name>
<organism evidence="2 3">
    <name type="scientific">Sorangium cellulosum</name>
    <name type="common">Polyangium cellulosum</name>
    <dbReference type="NCBI Taxonomy" id="56"/>
    <lineage>
        <taxon>Bacteria</taxon>
        <taxon>Pseudomonadati</taxon>
        <taxon>Myxococcota</taxon>
        <taxon>Polyangia</taxon>
        <taxon>Polyangiales</taxon>
        <taxon>Polyangiaceae</taxon>
        <taxon>Sorangium</taxon>
    </lineage>
</organism>
<sequence length="301" mass="31931">MATTLHTLAPGDEAALEAFLVQHADSSMFLRSNARGAGLADEGKPYQATYVAALEQGRIVAVAAHCWNGLVIVQAPVHTEEVARAAVERSGRAKRIGVTGPYEQVERVRRALGFAEHLAARDGREKLFVLELAALRVPAPLVAGEVVCRRSAPGDVERLARWRAAYSTELFGWAPGPALDASSREHVARQHEDGSAFVLVSGKEGEGEREGERGEPVSCTFFNARLPDMVQVGGVWTPPELRGRGHARAVVAGSLLSARGEGATRAILFTGAENRAAIAAYEALGFTLAGEYGLFLLAGAG</sequence>
<dbReference type="InterPro" id="IPR016181">
    <property type="entry name" value="Acyl_CoA_acyltransferase"/>
</dbReference>
<proteinExistence type="predicted"/>
<evidence type="ECO:0000313" key="3">
    <source>
        <dbReference type="Proteomes" id="UP000238348"/>
    </source>
</evidence>
<reference evidence="2 3" key="1">
    <citation type="submission" date="2015-09" db="EMBL/GenBank/DDBJ databases">
        <title>Sorangium comparison.</title>
        <authorList>
            <person name="Zaburannyi N."/>
            <person name="Bunk B."/>
            <person name="Overmann J."/>
            <person name="Mueller R."/>
        </authorList>
    </citation>
    <scope>NUCLEOTIDE SEQUENCE [LARGE SCALE GENOMIC DNA]</scope>
    <source>
        <strain evidence="2 3">So ce26</strain>
    </source>
</reference>
<dbReference type="InterPro" id="IPR000182">
    <property type="entry name" value="GNAT_dom"/>
</dbReference>
<keyword evidence="2" id="KW-0808">Transferase</keyword>
<evidence type="ECO:0000313" key="2">
    <source>
        <dbReference type="EMBL" id="AUX41188.1"/>
    </source>
</evidence>
<dbReference type="EMBL" id="CP012673">
    <property type="protein sequence ID" value="AUX41188.1"/>
    <property type="molecule type" value="Genomic_DNA"/>
</dbReference>
<accession>A0A2L0EPG0</accession>